<keyword evidence="2" id="KW-1185">Reference proteome</keyword>
<comment type="caution">
    <text evidence="1">The sequence shown here is derived from an EMBL/GenBank/DDBJ whole genome shotgun (WGS) entry which is preliminary data.</text>
</comment>
<proteinExistence type="predicted"/>
<evidence type="ECO:0000313" key="1">
    <source>
        <dbReference type="EMBL" id="GBO12705.1"/>
    </source>
</evidence>
<name>A0A4Y2UHX3_ARAVE</name>
<accession>A0A4Y2UHX3</accession>
<dbReference type="Proteomes" id="UP000499080">
    <property type="component" value="Unassembled WGS sequence"/>
</dbReference>
<reference evidence="1 2" key="1">
    <citation type="journal article" date="2019" name="Sci. Rep.">
        <title>Orb-weaving spider Araneus ventricosus genome elucidates the spidroin gene catalogue.</title>
        <authorList>
            <person name="Kono N."/>
            <person name="Nakamura H."/>
            <person name="Ohtoshi R."/>
            <person name="Moran D.A.P."/>
            <person name="Shinohara A."/>
            <person name="Yoshida Y."/>
            <person name="Fujiwara M."/>
            <person name="Mori M."/>
            <person name="Tomita M."/>
            <person name="Arakawa K."/>
        </authorList>
    </citation>
    <scope>NUCLEOTIDE SEQUENCE [LARGE SCALE GENOMIC DNA]</scope>
</reference>
<gene>
    <name evidence="1" type="ORF">AVEN_257814_1</name>
</gene>
<dbReference type="AlphaFoldDB" id="A0A4Y2UHX3"/>
<protein>
    <submittedName>
        <fullName evidence="1">Uncharacterized protein</fullName>
    </submittedName>
</protein>
<sequence length="87" mass="9176">MKKAPLPGLVVAFPSRRRSLPSVASGLKSASCFHSVGGLTRSGCSSLLAQQHMRLLLTTGSEVASRFLQQGIYVSHPLPAATTLLDN</sequence>
<organism evidence="1 2">
    <name type="scientific">Araneus ventricosus</name>
    <name type="common">Orbweaver spider</name>
    <name type="synonym">Epeira ventricosa</name>
    <dbReference type="NCBI Taxonomy" id="182803"/>
    <lineage>
        <taxon>Eukaryota</taxon>
        <taxon>Metazoa</taxon>
        <taxon>Ecdysozoa</taxon>
        <taxon>Arthropoda</taxon>
        <taxon>Chelicerata</taxon>
        <taxon>Arachnida</taxon>
        <taxon>Araneae</taxon>
        <taxon>Araneomorphae</taxon>
        <taxon>Entelegynae</taxon>
        <taxon>Araneoidea</taxon>
        <taxon>Araneidae</taxon>
        <taxon>Araneus</taxon>
    </lineage>
</organism>
<evidence type="ECO:0000313" key="2">
    <source>
        <dbReference type="Proteomes" id="UP000499080"/>
    </source>
</evidence>
<dbReference type="EMBL" id="BGPR01037164">
    <property type="protein sequence ID" value="GBO12705.1"/>
    <property type="molecule type" value="Genomic_DNA"/>
</dbReference>